<organism evidence="1 2">
    <name type="scientific">Xenorhabdus cabanillasii</name>
    <dbReference type="NCBI Taxonomy" id="351673"/>
    <lineage>
        <taxon>Bacteria</taxon>
        <taxon>Pseudomonadati</taxon>
        <taxon>Pseudomonadota</taxon>
        <taxon>Gammaproteobacteria</taxon>
        <taxon>Enterobacterales</taxon>
        <taxon>Morganellaceae</taxon>
        <taxon>Xenorhabdus</taxon>
    </lineage>
</organism>
<dbReference type="Proteomes" id="UP000256294">
    <property type="component" value="Unassembled WGS sequence"/>
</dbReference>
<dbReference type="EMBL" id="QTUB01000001">
    <property type="protein sequence ID" value="REF26070.1"/>
    <property type="molecule type" value="Genomic_DNA"/>
</dbReference>
<dbReference type="AlphaFoldDB" id="A0A3D9UDT1"/>
<reference evidence="1 2" key="1">
    <citation type="submission" date="2018-08" db="EMBL/GenBank/DDBJ databases">
        <title>Genomic Encyclopedia of Archaeal and Bacterial Type Strains, Phase II (KMG-II): from individual species to whole genera.</title>
        <authorList>
            <person name="Goeker M."/>
        </authorList>
    </citation>
    <scope>NUCLEOTIDE SEQUENCE [LARGE SCALE GENOMIC DNA]</scope>
    <source>
        <strain evidence="1 2">DSM 17905</strain>
    </source>
</reference>
<name>A0A3D9UDT1_9GAMM</name>
<comment type="caution">
    <text evidence="1">The sequence shown here is derived from an EMBL/GenBank/DDBJ whole genome shotgun (WGS) entry which is preliminary data.</text>
</comment>
<gene>
    <name evidence="1" type="ORF">BDD26_0638</name>
</gene>
<keyword evidence="2" id="KW-1185">Reference proteome</keyword>
<accession>A0A3D9UDT1</accession>
<evidence type="ECO:0000313" key="2">
    <source>
        <dbReference type="Proteomes" id="UP000256294"/>
    </source>
</evidence>
<proteinExistence type="predicted"/>
<sequence>MDKSNARGWPDLNSAIIFTLSAVSGSFSESRPAGIPTLPPQCEIQEVVLLAYRQGYFLLSLALWDSLWGYC</sequence>
<evidence type="ECO:0000313" key="1">
    <source>
        <dbReference type="EMBL" id="REF26070.1"/>
    </source>
</evidence>
<protein>
    <submittedName>
        <fullName evidence="1">Uncharacterized protein</fullName>
    </submittedName>
</protein>